<dbReference type="PANTHER" id="PTHR30070:SF1">
    <property type="entry name" value="CYTOCHROME C BIOGENESIS B-RELATED"/>
    <property type="match status" value="1"/>
</dbReference>
<comment type="similarity">
    <text evidence="3 12">Belongs to the CcmB/CycW/HelB family.</text>
</comment>
<keyword evidence="5 12" id="KW-0813">Transport</keyword>
<keyword evidence="9 12" id="KW-0201">Cytochrome c-type biogenesis</keyword>
<dbReference type="PIRSF" id="PIRSF002764">
    <property type="entry name" value="CcmB"/>
    <property type="match status" value="1"/>
</dbReference>
<dbReference type="PRINTS" id="PR01414">
    <property type="entry name" value="CCMBBIOGNSIS"/>
</dbReference>
<name>A0A220VEB4_9GAMM</name>
<dbReference type="InterPro" id="IPR026031">
    <property type="entry name" value="Cyt_c_CcmB_bac"/>
</dbReference>
<dbReference type="RefSeq" id="WP_089073410.1">
    <property type="nucleotide sequence ID" value="NZ_CBCSAM010000001.1"/>
</dbReference>
<evidence type="ECO:0000256" key="8">
    <source>
        <dbReference type="ARBA" id="ARBA00022692"/>
    </source>
</evidence>
<evidence type="ECO:0000256" key="12">
    <source>
        <dbReference type="PIRNR" id="PIRNR002764"/>
    </source>
</evidence>
<keyword evidence="10 13" id="KW-1133">Transmembrane helix</keyword>
<sequence>MYWISFLKKESNLVTSSKNDIFMQAGFFLTFLVIFGISSGFEQTGDMVKVGLIWFLMMFLSLLNNNRLLKDDFNDGSLIYLILSNYSLPTSVLIKVLSNWFFSNIVLFISMPIVMLFLGLNMNLIIPIIVSIVLGSCTISLLSSIGTALTLSISKNTFLLFIIMLPLYIPVFLLGLTMVKLAKFELSYLGVLYLMLAVLSASIVIIPYLVAIIIRIHYD</sequence>
<dbReference type="Proteomes" id="UP000242175">
    <property type="component" value="Chromosome large"/>
</dbReference>
<dbReference type="GO" id="GO:0017004">
    <property type="term" value="P:cytochrome complex assembly"/>
    <property type="evidence" value="ECO:0007669"/>
    <property type="project" value="UniProtKB-KW"/>
</dbReference>
<feature type="transmembrane region" description="Helical" evidence="13">
    <location>
        <begin position="21"/>
        <end position="41"/>
    </location>
</feature>
<gene>
    <name evidence="14" type="ORF">CF386_05525</name>
</gene>
<keyword evidence="7 12" id="KW-0997">Cell inner membrane</keyword>
<organism evidence="14 15">
    <name type="scientific">Paraphotobacterium marinum</name>
    <dbReference type="NCBI Taxonomy" id="1755811"/>
    <lineage>
        <taxon>Bacteria</taxon>
        <taxon>Pseudomonadati</taxon>
        <taxon>Pseudomonadota</taxon>
        <taxon>Gammaproteobacteria</taxon>
        <taxon>Vibrionales</taxon>
        <taxon>Vibrionaceae</taxon>
        <taxon>Paraphotobacterium</taxon>
    </lineage>
</organism>
<comment type="subcellular location">
    <subcellularLocation>
        <location evidence="2">Cell inner membrane</location>
        <topology evidence="2">Multi-pass membrane protein</topology>
    </subcellularLocation>
</comment>
<feature type="transmembrane region" description="Helical" evidence="13">
    <location>
        <begin position="125"/>
        <end position="146"/>
    </location>
</feature>
<evidence type="ECO:0000256" key="4">
    <source>
        <dbReference type="ARBA" id="ARBA00016452"/>
    </source>
</evidence>
<dbReference type="KEGG" id="pmai:CF386_05525"/>
<reference evidence="14 15" key="1">
    <citation type="journal article" date="2016" name="Int. J. Syst. Evol. Microbiol.">
        <title>Paraphotobacterium marinum gen. nov., sp. nov., a member of the family Vibrionaceae, isolated from surface seawater.</title>
        <authorList>
            <person name="Huang Z."/>
            <person name="Dong C."/>
            <person name="Shao Z."/>
        </authorList>
    </citation>
    <scope>NUCLEOTIDE SEQUENCE [LARGE SCALE GENOMIC DNA]</scope>
    <source>
        <strain evidence="14 15">NSCS20N07D</strain>
    </source>
</reference>
<evidence type="ECO:0000256" key="10">
    <source>
        <dbReference type="ARBA" id="ARBA00022989"/>
    </source>
</evidence>
<evidence type="ECO:0000256" key="9">
    <source>
        <dbReference type="ARBA" id="ARBA00022748"/>
    </source>
</evidence>
<keyword evidence="15" id="KW-1185">Reference proteome</keyword>
<accession>A0A220VEB4</accession>
<dbReference type="GO" id="GO:1903607">
    <property type="term" value="P:cytochrome c biosynthetic process"/>
    <property type="evidence" value="ECO:0007669"/>
    <property type="project" value="TreeGrafter"/>
</dbReference>
<evidence type="ECO:0000256" key="11">
    <source>
        <dbReference type="ARBA" id="ARBA00023136"/>
    </source>
</evidence>
<evidence type="ECO:0000256" key="5">
    <source>
        <dbReference type="ARBA" id="ARBA00022448"/>
    </source>
</evidence>
<comment type="function">
    <text evidence="1 12">Required for the export of heme to the periplasm for the biogenesis of c-type cytochromes.</text>
</comment>
<evidence type="ECO:0000313" key="15">
    <source>
        <dbReference type="Proteomes" id="UP000242175"/>
    </source>
</evidence>
<dbReference type="AlphaFoldDB" id="A0A220VEB4"/>
<evidence type="ECO:0000256" key="13">
    <source>
        <dbReference type="SAM" id="Phobius"/>
    </source>
</evidence>
<proteinExistence type="inferred from homology"/>
<dbReference type="GO" id="GO:0005886">
    <property type="term" value="C:plasma membrane"/>
    <property type="evidence" value="ECO:0007669"/>
    <property type="project" value="UniProtKB-SubCell"/>
</dbReference>
<evidence type="ECO:0000256" key="3">
    <source>
        <dbReference type="ARBA" id="ARBA00010544"/>
    </source>
</evidence>
<keyword evidence="6 12" id="KW-1003">Cell membrane</keyword>
<keyword evidence="11 12" id="KW-0472">Membrane</keyword>
<dbReference type="Pfam" id="PF03379">
    <property type="entry name" value="CcmB"/>
    <property type="match status" value="1"/>
</dbReference>
<feature type="transmembrane region" description="Helical" evidence="13">
    <location>
        <begin position="158"/>
        <end position="179"/>
    </location>
</feature>
<evidence type="ECO:0000256" key="6">
    <source>
        <dbReference type="ARBA" id="ARBA00022475"/>
    </source>
</evidence>
<evidence type="ECO:0000256" key="7">
    <source>
        <dbReference type="ARBA" id="ARBA00022519"/>
    </source>
</evidence>
<dbReference type="EMBL" id="CP022355">
    <property type="protein sequence ID" value="ASK78502.1"/>
    <property type="molecule type" value="Genomic_DNA"/>
</dbReference>
<dbReference type="GO" id="GO:0015232">
    <property type="term" value="F:heme transmembrane transporter activity"/>
    <property type="evidence" value="ECO:0007669"/>
    <property type="project" value="InterPro"/>
</dbReference>
<feature type="transmembrane region" description="Helical" evidence="13">
    <location>
        <begin position="100"/>
        <end position="118"/>
    </location>
</feature>
<evidence type="ECO:0000256" key="1">
    <source>
        <dbReference type="ARBA" id="ARBA00002442"/>
    </source>
</evidence>
<keyword evidence="8 13" id="KW-0812">Transmembrane</keyword>
<protein>
    <recommendedName>
        <fullName evidence="4 12">Heme exporter protein B</fullName>
    </recommendedName>
</protein>
<dbReference type="PANTHER" id="PTHR30070">
    <property type="entry name" value="HEME EXPORTER PROTEIN B"/>
    <property type="match status" value="1"/>
</dbReference>
<evidence type="ECO:0000256" key="2">
    <source>
        <dbReference type="ARBA" id="ARBA00004429"/>
    </source>
</evidence>
<feature type="transmembrane region" description="Helical" evidence="13">
    <location>
        <begin position="47"/>
        <end position="65"/>
    </location>
</feature>
<evidence type="ECO:0000313" key="14">
    <source>
        <dbReference type="EMBL" id="ASK78502.1"/>
    </source>
</evidence>
<dbReference type="InterPro" id="IPR003544">
    <property type="entry name" value="Cyt_c_biogenesis_CcmB"/>
</dbReference>
<feature type="transmembrane region" description="Helical" evidence="13">
    <location>
        <begin position="191"/>
        <end position="218"/>
    </location>
</feature>